<dbReference type="Gene3D" id="1.10.167.10">
    <property type="entry name" value="Regulator of G-protein Signalling 4, domain 2"/>
    <property type="match status" value="1"/>
</dbReference>
<dbReference type="Proteomes" id="UP001150062">
    <property type="component" value="Unassembled WGS sequence"/>
</dbReference>
<feature type="coiled-coil region" evidence="1">
    <location>
        <begin position="159"/>
        <end position="223"/>
    </location>
</feature>
<dbReference type="EMBL" id="JAOAOG010000303">
    <property type="protein sequence ID" value="KAJ6231088.1"/>
    <property type="molecule type" value="Genomic_DNA"/>
</dbReference>
<keyword evidence="5" id="KW-1185">Reference proteome</keyword>
<organism evidence="4 5">
    <name type="scientific">Anaeramoeba flamelloides</name>
    <dbReference type="NCBI Taxonomy" id="1746091"/>
    <lineage>
        <taxon>Eukaryota</taxon>
        <taxon>Metamonada</taxon>
        <taxon>Anaeramoebidae</taxon>
        <taxon>Anaeramoeba</taxon>
    </lineage>
</organism>
<evidence type="ECO:0000313" key="4">
    <source>
        <dbReference type="EMBL" id="KAJ6231088.1"/>
    </source>
</evidence>
<dbReference type="Pfam" id="PF04784">
    <property type="entry name" value="DUF547"/>
    <property type="match status" value="1"/>
</dbReference>
<feature type="coiled-coil region" evidence="1">
    <location>
        <begin position="279"/>
        <end position="365"/>
    </location>
</feature>
<feature type="region of interest" description="Disordered" evidence="2">
    <location>
        <begin position="529"/>
        <end position="587"/>
    </location>
</feature>
<feature type="region of interest" description="Disordered" evidence="2">
    <location>
        <begin position="459"/>
        <end position="516"/>
    </location>
</feature>
<evidence type="ECO:0000313" key="5">
    <source>
        <dbReference type="Proteomes" id="UP001150062"/>
    </source>
</evidence>
<feature type="compositionally biased region" description="Polar residues" evidence="2">
    <location>
        <begin position="418"/>
        <end position="436"/>
    </location>
</feature>
<dbReference type="PANTHER" id="PTHR46361">
    <property type="entry name" value="ELECTRON CARRIER/ PROTEIN DISULFIDE OXIDOREDUCTASE"/>
    <property type="match status" value="1"/>
</dbReference>
<feature type="compositionally biased region" description="Basic and acidic residues" evidence="2">
    <location>
        <begin position="477"/>
        <end position="503"/>
    </location>
</feature>
<comment type="caution">
    <text evidence="4">The sequence shown here is derived from an EMBL/GenBank/DDBJ whole genome shotgun (WGS) entry which is preliminary data.</text>
</comment>
<feature type="domain" description="RGS" evidence="3">
    <location>
        <begin position="601"/>
        <end position="718"/>
    </location>
</feature>
<keyword evidence="1" id="KW-0175">Coiled coil</keyword>
<name>A0ABQ8XEL1_9EUKA</name>
<protein>
    <submittedName>
        <fullName evidence="4">Electron carrier/ protein disulfide oxidoreductase</fullName>
    </submittedName>
</protein>
<dbReference type="InterPro" id="IPR016137">
    <property type="entry name" value="RGS"/>
</dbReference>
<dbReference type="InterPro" id="IPR006869">
    <property type="entry name" value="DUF547"/>
</dbReference>
<reference evidence="4" key="1">
    <citation type="submission" date="2022-08" db="EMBL/GenBank/DDBJ databases">
        <title>Novel sulfate-reducing endosymbionts in the free-living metamonad Anaeramoeba.</title>
        <authorList>
            <person name="Jerlstrom-Hultqvist J."/>
            <person name="Cepicka I."/>
            <person name="Gallot-Lavallee L."/>
            <person name="Salas-Leiva D."/>
            <person name="Curtis B.A."/>
            <person name="Zahonova K."/>
            <person name="Pipaliya S."/>
            <person name="Dacks J."/>
            <person name="Roger A.J."/>
        </authorList>
    </citation>
    <scope>NUCLEOTIDE SEQUENCE</scope>
    <source>
        <strain evidence="4">Schooner1</strain>
    </source>
</reference>
<feature type="compositionally biased region" description="Basic and acidic residues" evidence="2">
    <location>
        <begin position="529"/>
        <end position="538"/>
    </location>
</feature>
<feature type="compositionally biased region" description="Polar residues" evidence="2">
    <location>
        <begin position="551"/>
        <end position="577"/>
    </location>
</feature>
<dbReference type="InterPro" id="IPR044926">
    <property type="entry name" value="RGS_subdomain_2"/>
</dbReference>
<evidence type="ECO:0000256" key="2">
    <source>
        <dbReference type="SAM" id="MobiDB-lite"/>
    </source>
</evidence>
<proteinExistence type="predicted"/>
<dbReference type="Pfam" id="PF00615">
    <property type="entry name" value="RGS"/>
    <property type="match status" value="1"/>
</dbReference>
<dbReference type="InterPro" id="IPR036305">
    <property type="entry name" value="RGS_sf"/>
</dbReference>
<evidence type="ECO:0000259" key="3">
    <source>
        <dbReference type="PROSITE" id="PS50132"/>
    </source>
</evidence>
<dbReference type="PROSITE" id="PS50132">
    <property type="entry name" value="RGS"/>
    <property type="match status" value="1"/>
</dbReference>
<feature type="region of interest" description="Disordered" evidence="2">
    <location>
        <begin position="418"/>
        <end position="445"/>
    </location>
</feature>
<feature type="compositionally biased region" description="Basic residues" evidence="2">
    <location>
        <begin position="504"/>
        <end position="513"/>
    </location>
</feature>
<evidence type="ECO:0000256" key="1">
    <source>
        <dbReference type="SAM" id="Coils"/>
    </source>
</evidence>
<dbReference type="PANTHER" id="PTHR46361:SF3">
    <property type="entry name" value="ELECTRON CARRIER_ PROTEIN DISULFIDE OXIDOREDUCTASE"/>
    <property type="match status" value="1"/>
</dbReference>
<feature type="compositionally biased region" description="Basic and acidic residues" evidence="2">
    <location>
        <begin position="578"/>
        <end position="587"/>
    </location>
</feature>
<sequence>MGNTTTSLQELPQITNRRFQKLQKQLASNVKGTMFVNSECKILYINNAIKNLFQVKEKKLLGNAFEILCPRSQPHLNTESKYLIYSTSELAISRPNEIIDLVWVFKTISDLGKKSDKNKKLKNTKKQLIWANVGILAFHIKKKLVFQIWVKTIRSPETILEFADKIKSLEETIKVLKKDISEKQKQFGTLETEKKMSKLTKEIKELTNEMEENRYQIKLKEQSIEMYKEKQENRKKDPELKKQQIQNYLQMCEKKQKFLNQEFEITKKKNEMNPLLASLKKFQNEIQQNIEEKNKVLNQIQKSKDQINDMGNQIERIINDRKNLIFQSPGIIESNSQLLQIEEKIKAIQTKIKRIKLKIQNYSQSKTIESVFIEKKRLLKMIINENNQMKLKLNQIRSFKTLSLKTLSEDSVEDISDTLSESSSRDYSSPKTNIKSYLSKERNKPKLIKPKIKTIKKKPKIEIKKNYKMVKKGQIPTHDDKDENKQLEKEEMNSLNNKNEKPKKLNKKSKNKSVHFLSKRTTDKWIEQLSRTKTDKEQPATPTLRKAQLHPINSSLKSHGRSFSYTETSKSKILTQETKNESDTKNQTEKTPLFPIEKLKNFDIFITLPLPTQFFNEYLTDVSAQEMLIFYKDYQVLQEKYTLQNSKKISKYIIDNYISIGSIFEVNFEGCNQDILQRYKSGDYSFDLFDPIGKRVYKILKDEYFETFKLTSYFTDLRELNINLQNKFENNSYRTGTLISEKNDISVLNRNLIFHGEILDECIIIQNISEKLIDLLNLNSNLNIINDGDDTNIDCESLSKTLYFTKFEMICTSLQAIKLGELCRLNNLKRKIFFINLYNLMAIHGLLTRKHPKDINSIKKFQKRCTYDIGGKLFNLDDILQILKIKNLDKNSSSIIQDLSITTVDTRIIFALFSFASQPIPLQTYYPKSLNRQLTIVTRWHLEKYVKVNHEDEIIILPQIFYLNWKHFGINTSQLIFWIRNFLSFSDPMGLYLYKIKIDKLIVRPNLNFSSAYSLLEQI</sequence>
<accession>A0ABQ8XEL1</accession>
<gene>
    <name evidence="4" type="ORF">M0813_06186</name>
</gene>
<dbReference type="SUPFAM" id="SSF48097">
    <property type="entry name" value="Regulator of G-protein signaling, RGS"/>
    <property type="match status" value="1"/>
</dbReference>